<evidence type="ECO:0000313" key="3">
    <source>
        <dbReference type="Proteomes" id="UP000016924"/>
    </source>
</evidence>
<dbReference type="Proteomes" id="UP000016924">
    <property type="component" value="Unassembled WGS sequence"/>
</dbReference>
<feature type="compositionally biased region" description="Polar residues" evidence="1">
    <location>
        <begin position="1"/>
        <end position="11"/>
    </location>
</feature>
<feature type="region of interest" description="Disordered" evidence="1">
    <location>
        <begin position="349"/>
        <end position="401"/>
    </location>
</feature>
<feature type="region of interest" description="Disordered" evidence="1">
    <location>
        <begin position="288"/>
        <end position="333"/>
    </location>
</feature>
<sequence length="401" mass="44018">MPTHRSITIQLFTPRETIAPVPEFSQSPSTPSSPASDSASSSSSTSSSSLGSTPTAELSKNETIVSRYIPHIPNTQIWIRYRIKPSPSPPQSPRTDPSTESGTAYYLFKLFVNSVHFVSWCVGEENKWKGTMMYGLYELEENHECTRELDRRNLSFQRSATEDDVVSDVQGHFEIKVFRAKGRKRVPRQVNEFDKSEIGRQTGGGIGLVKGGQARHQPRRFYKFALIAPVDEPYATFRYLYRSWDQLRALGITDQGDPCRGFLSADSASSASSLVNITAADVRHANTPATCLSSSSSSSSSSDGAPNDTTTAGHATADKNITNDPSRSYKRLSIPPSRALTLLPSSISSAATRSTSPMKAIPGAYIESPDLETSDKREWLRHTPSPVKWEAETKGYGSPEP</sequence>
<feature type="region of interest" description="Disordered" evidence="1">
    <location>
        <begin position="1"/>
        <end position="58"/>
    </location>
</feature>
<proteinExistence type="predicted"/>
<dbReference type="OMA" id="LEENHEC"/>
<dbReference type="OrthoDB" id="436496at2759"/>
<name>R7YNB5_CONA1</name>
<organism evidence="2 3">
    <name type="scientific">Coniosporium apollinis (strain CBS 100218)</name>
    <name type="common">Rock-inhabiting black yeast</name>
    <dbReference type="NCBI Taxonomy" id="1168221"/>
    <lineage>
        <taxon>Eukaryota</taxon>
        <taxon>Fungi</taxon>
        <taxon>Dikarya</taxon>
        <taxon>Ascomycota</taxon>
        <taxon>Pezizomycotina</taxon>
        <taxon>Dothideomycetes</taxon>
        <taxon>Dothideomycetes incertae sedis</taxon>
        <taxon>Coniosporium</taxon>
    </lineage>
</organism>
<feature type="compositionally biased region" description="Low complexity" evidence="1">
    <location>
        <begin position="25"/>
        <end position="56"/>
    </location>
</feature>
<dbReference type="eggNOG" id="ENOG502STT7">
    <property type="taxonomic scope" value="Eukaryota"/>
</dbReference>
<dbReference type="AlphaFoldDB" id="R7YNB5"/>
<dbReference type="STRING" id="1168221.R7YNB5"/>
<reference evidence="3" key="1">
    <citation type="submission" date="2012-06" db="EMBL/GenBank/DDBJ databases">
        <title>The genome sequence of Coniosporium apollinis CBS 100218.</title>
        <authorList>
            <consortium name="The Broad Institute Genome Sequencing Platform"/>
            <person name="Cuomo C."/>
            <person name="Gorbushina A."/>
            <person name="Noack S."/>
            <person name="Walker B."/>
            <person name="Young S.K."/>
            <person name="Zeng Q."/>
            <person name="Gargeya S."/>
            <person name="Fitzgerald M."/>
            <person name="Haas B."/>
            <person name="Abouelleil A."/>
            <person name="Alvarado L."/>
            <person name="Arachchi H.M."/>
            <person name="Berlin A.M."/>
            <person name="Chapman S.B."/>
            <person name="Goldberg J."/>
            <person name="Griggs A."/>
            <person name="Gujja S."/>
            <person name="Hansen M."/>
            <person name="Howarth C."/>
            <person name="Imamovic A."/>
            <person name="Larimer J."/>
            <person name="McCowan C."/>
            <person name="Montmayeur A."/>
            <person name="Murphy C."/>
            <person name="Neiman D."/>
            <person name="Pearson M."/>
            <person name="Priest M."/>
            <person name="Roberts A."/>
            <person name="Saif S."/>
            <person name="Shea T."/>
            <person name="Sisk P."/>
            <person name="Sykes S."/>
            <person name="Wortman J."/>
            <person name="Nusbaum C."/>
            <person name="Birren B."/>
        </authorList>
    </citation>
    <scope>NUCLEOTIDE SEQUENCE [LARGE SCALE GENOMIC DNA]</scope>
    <source>
        <strain evidence="3">CBS 100218</strain>
    </source>
</reference>
<keyword evidence="3" id="KW-1185">Reference proteome</keyword>
<evidence type="ECO:0000313" key="2">
    <source>
        <dbReference type="EMBL" id="EON63363.1"/>
    </source>
</evidence>
<dbReference type="EMBL" id="JH767563">
    <property type="protein sequence ID" value="EON63363.1"/>
    <property type="molecule type" value="Genomic_DNA"/>
</dbReference>
<feature type="compositionally biased region" description="Low complexity" evidence="1">
    <location>
        <begin position="293"/>
        <end position="302"/>
    </location>
</feature>
<evidence type="ECO:0000256" key="1">
    <source>
        <dbReference type="SAM" id="MobiDB-lite"/>
    </source>
</evidence>
<dbReference type="HOGENOM" id="CLU_686990_0_0_1"/>
<protein>
    <submittedName>
        <fullName evidence="2">Uncharacterized protein</fullName>
    </submittedName>
</protein>
<dbReference type="GeneID" id="19899901"/>
<dbReference type="RefSeq" id="XP_007778680.1">
    <property type="nucleotide sequence ID" value="XM_007780490.1"/>
</dbReference>
<gene>
    <name evidence="2" type="ORF">W97_02590</name>
</gene>
<feature type="compositionally biased region" description="Polar residues" evidence="1">
    <location>
        <begin position="303"/>
        <end position="326"/>
    </location>
</feature>
<accession>R7YNB5</accession>